<name>A0ABR4DF36_9PEZI</name>
<feature type="compositionally biased region" description="Polar residues" evidence="1">
    <location>
        <begin position="1"/>
        <end position="16"/>
    </location>
</feature>
<dbReference type="CDD" id="cd00084">
    <property type="entry name" value="HMG-box_SF"/>
    <property type="match status" value="1"/>
</dbReference>
<dbReference type="Gene3D" id="1.10.30.10">
    <property type="entry name" value="High mobility group box domain"/>
    <property type="match status" value="1"/>
</dbReference>
<dbReference type="Proteomes" id="UP001600064">
    <property type="component" value="Unassembled WGS sequence"/>
</dbReference>
<evidence type="ECO:0000259" key="2">
    <source>
        <dbReference type="SMART" id="SM00731"/>
    </source>
</evidence>
<evidence type="ECO:0000256" key="1">
    <source>
        <dbReference type="SAM" id="MobiDB-lite"/>
    </source>
</evidence>
<feature type="compositionally biased region" description="Acidic residues" evidence="1">
    <location>
        <begin position="17"/>
        <end position="39"/>
    </location>
</feature>
<dbReference type="InterPro" id="IPR036910">
    <property type="entry name" value="HMG_box_dom_sf"/>
</dbReference>
<dbReference type="SMART" id="SM00731">
    <property type="entry name" value="SprT"/>
    <property type="match status" value="1"/>
</dbReference>
<feature type="compositionally biased region" description="Basic residues" evidence="1">
    <location>
        <begin position="100"/>
        <end position="110"/>
    </location>
</feature>
<dbReference type="EMBL" id="JAZGUE010000003">
    <property type="protein sequence ID" value="KAL2268461.1"/>
    <property type="molecule type" value="Genomic_DNA"/>
</dbReference>
<dbReference type="SUPFAM" id="SSF47095">
    <property type="entry name" value="HMG-box"/>
    <property type="match status" value="1"/>
</dbReference>
<sequence length="533" mass="58351">MEETSIFDNTFHSCSSEDLEDSEFQIYEDEDSEDVDDDVFGTSRRAGKALEKQKPAGKNKKPSGGSKDRATAPKGSKETKPPRTRMATPDEDADQDPHPRRNASSRRQKNKPGENKEQSDLAAFLEDLQISGEKNEASLSESETSTCSDRSFPSTTAPRQRPGLISPKKLPRIPSTPHRPSSDLFWSQEFIDDWNDEHSPRKQLFPDPAAARQMSPAKETTTTTKAKPKGKTAMTQPSARQAKKAFEESKQQLAERFLQELDDTITSGQIGQLAASTGGVKLIWSKKLNTTAGRAHWKSEVVRTTTTTTTQHHASIELASKVIDDEHRLLNTLAHEFCHLANYMVSGVKNNPHGAEFQQWGRRVTAAFAHRGVRVTTKHNYAIDFKYVWECNDCFQLYKRHSKSIDPGRQRCGRCKGVLNQIKPVPRGQGATTAGAGAGAGAAAAGGAGGNGSSVAKPAPKVSEYQAFMKKQMRVVKAENPGSPQKEIMKIVAEQWAAYKAAKAAAKAAVVQVMEDEVLAALEGSTEGEDADE</sequence>
<dbReference type="RefSeq" id="XP_070867185.1">
    <property type="nucleotide sequence ID" value="XM_071009671.1"/>
</dbReference>
<evidence type="ECO:0000313" key="3">
    <source>
        <dbReference type="EMBL" id="KAL2268461.1"/>
    </source>
</evidence>
<feature type="region of interest" description="Disordered" evidence="1">
    <location>
        <begin position="1"/>
        <end position="183"/>
    </location>
</feature>
<feature type="compositionally biased region" description="Low complexity" evidence="1">
    <location>
        <begin position="217"/>
        <end position="235"/>
    </location>
</feature>
<dbReference type="InterPro" id="IPR035240">
    <property type="entry name" value="SprT_Zn_ribbon"/>
</dbReference>
<evidence type="ECO:0000313" key="4">
    <source>
        <dbReference type="Proteomes" id="UP001600064"/>
    </source>
</evidence>
<feature type="compositionally biased region" description="Gly residues" evidence="1">
    <location>
        <begin position="436"/>
        <end position="452"/>
    </location>
</feature>
<accession>A0ABR4DF36</accession>
<gene>
    <name evidence="3" type="ORF">VTJ83DRAFT_3307</name>
</gene>
<comment type="caution">
    <text evidence="3">The sequence shown here is derived from an EMBL/GenBank/DDBJ whole genome shotgun (WGS) entry which is preliminary data.</text>
</comment>
<dbReference type="InterPro" id="IPR006640">
    <property type="entry name" value="SprT-like_domain"/>
</dbReference>
<dbReference type="PANTHER" id="PTHR23099">
    <property type="entry name" value="TRANSCRIPTIONAL REGULATOR"/>
    <property type="match status" value="1"/>
</dbReference>
<protein>
    <recommendedName>
        <fullName evidence="2">SprT-like domain-containing protein</fullName>
    </recommendedName>
</protein>
<dbReference type="GeneID" id="98124315"/>
<dbReference type="PANTHER" id="PTHR23099:SF0">
    <property type="entry name" value="GERM CELL NUCLEAR ACIDIC PROTEIN"/>
    <property type="match status" value="1"/>
</dbReference>
<dbReference type="Pfam" id="PF10263">
    <property type="entry name" value="SprT-like"/>
    <property type="match status" value="1"/>
</dbReference>
<feature type="compositionally biased region" description="Basic and acidic residues" evidence="1">
    <location>
        <begin position="66"/>
        <end position="81"/>
    </location>
</feature>
<organism evidence="3 4">
    <name type="scientific">Remersonia thermophila</name>
    <dbReference type="NCBI Taxonomy" id="72144"/>
    <lineage>
        <taxon>Eukaryota</taxon>
        <taxon>Fungi</taxon>
        <taxon>Dikarya</taxon>
        <taxon>Ascomycota</taxon>
        <taxon>Pezizomycotina</taxon>
        <taxon>Sordariomycetes</taxon>
        <taxon>Sordariomycetidae</taxon>
        <taxon>Sordariales</taxon>
        <taxon>Sordariales incertae sedis</taxon>
        <taxon>Remersonia</taxon>
    </lineage>
</organism>
<feature type="region of interest" description="Disordered" evidence="1">
    <location>
        <begin position="426"/>
        <end position="456"/>
    </location>
</feature>
<feature type="region of interest" description="Disordered" evidence="1">
    <location>
        <begin position="208"/>
        <end position="238"/>
    </location>
</feature>
<proteinExistence type="predicted"/>
<feature type="domain" description="SprT-like" evidence="2">
    <location>
        <begin position="259"/>
        <end position="422"/>
    </location>
</feature>
<feature type="compositionally biased region" description="Polar residues" evidence="1">
    <location>
        <begin position="137"/>
        <end position="158"/>
    </location>
</feature>
<keyword evidence="4" id="KW-1185">Reference proteome</keyword>
<reference evidence="3 4" key="1">
    <citation type="journal article" date="2024" name="Commun. Biol.">
        <title>Comparative genomic analysis of thermophilic fungi reveals convergent evolutionary adaptations and gene losses.</title>
        <authorList>
            <person name="Steindorff A.S."/>
            <person name="Aguilar-Pontes M.V."/>
            <person name="Robinson A.J."/>
            <person name="Andreopoulos B."/>
            <person name="LaButti K."/>
            <person name="Kuo A."/>
            <person name="Mondo S."/>
            <person name="Riley R."/>
            <person name="Otillar R."/>
            <person name="Haridas S."/>
            <person name="Lipzen A."/>
            <person name="Grimwood J."/>
            <person name="Schmutz J."/>
            <person name="Clum A."/>
            <person name="Reid I.D."/>
            <person name="Moisan M.C."/>
            <person name="Butler G."/>
            <person name="Nguyen T.T.M."/>
            <person name="Dewar K."/>
            <person name="Conant G."/>
            <person name="Drula E."/>
            <person name="Henrissat B."/>
            <person name="Hansel C."/>
            <person name="Singer S."/>
            <person name="Hutchinson M.I."/>
            <person name="de Vries R.P."/>
            <person name="Natvig D.O."/>
            <person name="Powell A.J."/>
            <person name="Tsang A."/>
            <person name="Grigoriev I.V."/>
        </authorList>
    </citation>
    <scope>NUCLEOTIDE SEQUENCE [LARGE SCALE GENOMIC DNA]</scope>
    <source>
        <strain evidence="3 4">ATCC 22073</strain>
    </source>
</reference>
<dbReference type="Pfam" id="PF17283">
    <property type="entry name" value="Zn_ribbon_SprT"/>
    <property type="match status" value="1"/>
</dbReference>